<reference evidence="7" key="1">
    <citation type="journal article" date="2019" name="Int. J. Syst. Evol. Microbiol.">
        <title>The Global Catalogue of Microorganisms (GCM) 10K type strain sequencing project: providing services to taxonomists for standard genome sequencing and annotation.</title>
        <authorList>
            <consortium name="The Broad Institute Genomics Platform"/>
            <consortium name="The Broad Institute Genome Sequencing Center for Infectious Disease"/>
            <person name="Wu L."/>
            <person name="Ma J."/>
        </authorList>
    </citation>
    <scope>NUCLEOTIDE SEQUENCE [LARGE SCALE GENOMIC DNA]</scope>
    <source>
        <strain evidence="7">CCUG 54822</strain>
    </source>
</reference>
<dbReference type="EMBL" id="JBHTNH010000028">
    <property type="protein sequence ID" value="MFD1362759.1"/>
    <property type="molecule type" value="Genomic_DNA"/>
</dbReference>
<dbReference type="SFLD" id="SFLDG01067">
    <property type="entry name" value="SPASM/twitch_domain_containing"/>
    <property type="match status" value="2"/>
</dbReference>
<dbReference type="Proteomes" id="UP001597178">
    <property type="component" value="Unassembled WGS sequence"/>
</dbReference>
<evidence type="ECO:0000256" key="3">
    <source>
        <dbReference type="ARBA" id="ARBA00023004"/>
    </source>
</evidence>
<comment type="caution">
    <text evidence="6">The sequence shown here is derived from an EMBL/GenBank/DDBJ whole genome shotgun (WGS) entry which is preliminary data.</text>
</comment>
<evidence type="ECO:0000256" key="1">
    <source>
        <dbReference type="ARBA" id="ARBA00022691"/>
    </source>
</evidence>
<evidence type="ECO:0000256" key="2">
    <source>
        <dbReference type="ARBA" id="ARBA00022723"/>
    </source>
</evidence>
<evidence type="ECO:0000313" key="7">
    <source>
        <dbReference type="Proteomes" id="UP001597178"/>
    </source>
</evidence>
<dbReference type="InterPro" id="IPR006638">
    <property type="entry name" value="Elp3/MiaA/NifB-like_rSAM"/>
</dbReference>
<dbReference type="Pfam" id="PF04055">
    <property type="entry name" value="Radical_SAM"/>
    <property type="match status" value="1"/>
</dbReference>
<dbReference type="SMART" id="SM00729">
    <property type="entry name" value="Elp3"/>
    <property type="match status" value="1"/>
</dbReference>
<evidence type="ECO:0000256" key="4">
    <source>
        <dbReference type="ARBA" id="ARBA00023014"/>
    </source>
</evidence>
<dbReference type="SFLD" id="SFLDS00029">
    <property type="entry name" value="Radical_SAM"/>
    <property type="match status" value="2"/>
</dbReference>
<dbReference type="PANTHER" id="PTHR43273:SF8">
    <property type="entry name" value="RADICAL SAM DOMAIN PROTEIN"/>
    <property type="match status" value="1"/>
</dbReference>
<dbReference type="Gene3D" id="3.20.20.70">
    <property type="entry name" value="Aldolase class I"/>
    <property type="match status" value="1"/>
</dbReference>
<dbReference type="CDD" id="cd01335">
    <property type="entry name" value="Radical_SAM"/>
    <property type="match status" value="1"/>
</dbReference>
<sequence length="376" mass="43018">MRNYIDTFIIKTAAICNLNCTYCYYFNGADTSYLGRPKVMSKDLIKKTVDRIIEHTHDHNLKYIDVSLHGGEPLLMGKDLFCFMMEEINRIEESKVVVRRKIQTNAVLLDHEWLDLLAKYHVNVGISIDGPEAVNDKNRVDLGGRGTYKRAVKGLKAALNYKLRGLNIGVLSVINPNYSGRVMYNHLRDLGVEKIDFLLPEGNYVHLPFDYKPFSNQTPFADFIIEVFDAWLEEDNPDVFVRLPDRLIRSALNGDSQSDVFGNSPIRVAVVETDGSIEPTDNFKMCEDRMTNMGLSIFDNDFNDLCKHNFFESVLLKEDMVPSECAGCKYVDKCGGGRITTRYSKEHQFNKKTIYCHDLYKTMNHAESIVKQFTNA</sequence>
<evidence type="ECO:0000259" key="5">
    <source>
        <dbReference type="PROSITE" id="PS51918"/>
    </source>
</evidence>
<organism evidence="6 7">
    <name type="scientific">Lentibacillus salinarum</name>
    <dbReference type="NCBI Taxonomy" id="446820"/>
    <lineage>
        <taxon>Bacteria</taxon>
        <taxon>Bacillati</taxon>
        <taxon>Bacillota</taxon>
        <taxon>Bacilli</taxon>
        <taxon>Bacillales</taxon>
        <taxon>Bacillaceae</taxon>
        <taxon>Lentibacillus</taxon>
    </lineage>
</organism>
<name>A0ABW3ZWZ6_9BACI</name>
<dbReference type="InterPro" id="IPR007197">
    <property type="entry name" value="rSAM"/>
</dbReference>
<evidence type="ECO:0000313" key="6">
    <source>
        <dbReference type="EMBL" id="MFD1362759.1"/>
    </source>
</evidence>
<keyword evidence="1" id="KW-0949">S-adenosyl-L-methionine</keyword>
<keyword evidence="7" id="KW-1185">Reference proteome</keyword>
<dbReference type="SFLD" id="SFLDG01384">
    <property type="entry name" value="thioether_bond_formation_requi"/>
    <property type="match status" value="1"/>
</dbReference>
<dbReference type="RefSeq" id="WP_382401621.1">
    <property type="nucleotide sequence ID" value="NZ_JBHTNH010000028.1"/>
</dbReference>
<dbReference type="PANTHER" id="PTHR43273">
    <property type="entry name" value="ANAEROBIC SULFATASE-MATURATING ENZYME HOMOLOG ASLB-RELATED"/>
    <property type="match status" value="1"/>
</dbReference>
<dbReference type="SFLD" id="SFLDG01386">
    <property type="entry name" value="main_SPASM_domain-containing"/>
    <property type="match status" value="2"/>
</dbReference>
<dbReference type="InterPro" id="IPR023867">
    <property type="entry name" value="Sulphatase_maturase_rSAM"/>
</dbReference>
<dbReference type="InterPro" id="IPR013785">
    <property type="entry name" value="Aldolase_TIM"/>
</dbReference>
<keyword evidence="3" id="KW-0408">Iron</keyword>
<protein>
    <submittedName>
        <fullName evidence="6">Radical SAM protein</fullName>
    </submittedName>
</protein>
<dbReference type="InterPro" id="IPR058240">
    <property type="entry name" value="rSAM_sf"/>
</dbReference>
<keyword evidence="4" id="KW-0411">Iron-sulfur</keyword>
<gene>
    <name evidence="6" type="ORF">ACFQ4A_13950</name>
</gene>
<feature type="domain" description="Radical SAM core" evidence="5">
    <location>
        <begin position="2"/>
        <end position="234"/>
    </location>
</feature>
<dbReference type="SUPFAM" id="SSF102114">
    <property type="entry name" value="Radical SAM enzymes"/>
    <property type="match status" value="1"/>
</dbReference>
<accession>A0ABW3ZWZ6</accession>
<keyword evidence="2" id="KW-0479">Metal-binding</keyword>
<dbReference type="PROSITE" id="PS51918">
    <property type="entry name" value="RADICAL_SAM"/>
    <property type="match status" value="1"/>
</dbReference>
<dbReference type="SFLD" id="SFLDG01072">
    <property type="entry name" value="dehydrogenase_like"/>
    <property type="match status" value="1"/>
</dbReference>
<proteinExistence type="predicted"/>